<dbReference type="GO" id="GO:0005741">
    <property type="term" value="C:mitochondrial outer membrane"/>
    <property type="evidence" value="ECO:0007669"/>
    <property type="project" value="UniProtKB-SubCell"/>
</dbReference>
<sequence>MSVCVGASPICPKAHSRAALHCPAVAYEKPLSFLFCLLISFFAAMLSPSSAGGRREVRIAVVGDGGSGKTTLIAAMVSESFPMSVPPVLPPTRLPHNLFPDSVPLTLIDTPSSLAKQGTRNEELKRADAVVLSYACNEPVSFERVSTYWLPELQKLEVKAPVIVVGCKLDLRDENQLVSLESLTTHIMQQFTEIVTCIECSAATLYQVPQVFYFAQKAVLHPVDPLFDYKRHALTDRCLRALRRIFVLCDHDMDGALNDEELNEFQVRCFNAPLQPSEIAKVKTIVEQKVPEGVNSVGLTFPGFIYVHNMFLKKGQTETLWAVLRKFGYDNHLKLQDDFLPVPSKQASDQSVELTDEAVEFLKSTFQLLDTDKDQYLRPDEVDKLFDTAPESPWNDTPYKDAVEKTDMGYTSLNGFLSQWALMTLLDPQRSLANLIYIGYNGNPAAALRVTRRRSVDRKKQTAERNVFQCYVFGCKHAGKSALLYSLLGRPFSNNYTPTTVEKYAANVIELKGVTRKTLILREIPEDGLLEFLSNQDCLAACDVAVFVYDSSNEYSWKKSRDLLEKVVRQGELTGYRTPCLLIAAKDDLTPFPRAVLDSVKVTQELEIKTPIHVSMKLGDSGNVYNKIINAAVHPHLSIPETEIARRKKQHYQFLHHTLIFSLVGAAMAIAGFTACRVRTVKKNTTTA</sequence>
<dbReference type="FunFam" id="3.40.50.300:FF:000553">
    <property type="entry name" value="Mitochondrial Rho GTPase"/>
    <property type="match status" value="1"/>
</dbReference>
<keyword evidence="10 15" id="KW-1133">Transmembrane helix</keyword>
<dbReference type="InterPro" id="IPR002048">
    <property type="entry name" value="EF_hand_dom"/>
</dbReference>
<evidence type="ECO:0000256" key="13">
    <source>
        <dbReference type="ARBA" id="ARBA00023136"/>
    </source>
</evidence>
<dbReference type="InterPro" id="IPR001806">
    <property type="entry name" value="Small_GTPase"/>
</dbReference>
<dbReference type="SUPFAM" id="SSF52540">
    <property type="entry name" value="P-loop containing nucleoside triphosphate hydrolases"/>
    <property type="match status" value="2"/>
</dbReference>
<dbReference type="SUPFAM" id="SSF47473">
    <property type="entry name" value="EF-hand"/>
    <property type="match status" value="1"/>
</dbReference>
<feature type="domain" description="EF-hand" evidence="16">
    <location>
        <begin position="357"/>
        <end position="392"/>
    </location>
</feature>
<comment type="similarity">
    <text evidence="2 14">Belongs to the mitochondrial Rho GTPase family.</text>
</comment>
<dbReference type="PANTHER" id="PTHR46819">
    <property type="entry name" value="EF-HAND CALCIUM-BINDING DOMAIN-CONTAINING PROTEIN 7"/>
    <property type="match status" value="1"/>
</dbReference>
<dbReference type="AlphaFoldDB" id="A0AAN9SDT1"/>
<evidence type="ECO:0000256" key="2">
    <source>
        <dbReference type="ARBA" id="ARBA00007981"/>
    </source>
</evidence>
<keyword evidence="4" id="KW-0479">Metal-binding</keyword>
<evidence type="ECO:0000256" key="12">
    <source>
        <dbReference type="ARBA" id="ARBA00023134"/>
    </source>
</evidence>
<dbReference type="InterPro" id="IPR018247">
    <property type="entry name" value="EF_Hand_1_Ca_BS"/>
</dbReference>
<dbReference type="InterPro" id="IPR021181">
    <property type="entry name" value="Miro"/>
</dbReference>
<dbReference type="GO" id="GO:0005509">
    <property type="term" value="F:calcium ion binding"/>
    <property type="evidence" value="ECO:0007669"/>
    <property type="project" value="InterPro"/>
</dbReference>
<evidence type="ECO:0000256" key="15">
    <source>
        <dbReference type="SAM" id="Phobius"/>
    </source>
</evidence>
<proteinExistence type="inferred from homology"/>
<dbReference type="FunFam" id="1.10.238.10:FF:000212">
    <property type="entry name" value="Mitochondrial Rho GTPase"/>
    <property type="match status" value="1"/>
</dbReference>
<dbReference type="SMART" id="SM00175">
    <property type="entry name" value="RAB"/>
    <property type="match status" value="1"/>
</dbReference>
<keyword evidence="19" id="KW-1185">Reference proteome</keyword>
<dbReference type="InterPro" id="IPR027417">
    <property type="entry name" value="P-loop_NTPase"/>
</dbReference>
<dbReference type="InterPro" id="IPR013567">
    <property type="entry name" value="EF_hand_assoc_2"/>
</dbReference>
<dbReference type="PANTHER" id="PTHR46819:SF1">
    <property type="entry name" value="EF-HAND CALCIUM-BINDING DOMAIN-CONTAINING PROTEIN 7"/>
    <property type="match status" value="1"/>
</dbReference>
<evidence type="ECO:0000259" key="16">
    <source>
        <dbReference type="PROSITE" id="PS50222"/>
    </source>
</evidence>
<dbReference type="PIRSF" id="PIRSF037488">
    <property type="entry name" value="Mt_Rho_GTPase"/>
    <property type="match status" value="1"/>
</dbReference>
<organism evidence="18 19">
    <name type="scientific">Psophocarpus tetragonolobus</name>
    <name type="common">Winged bean</name>
    <name type="synonym">Dolichos tetragonolobus</name>
    <dbReference type="NCBI Taxonomy" id="3891"/>
    <lineage>
        <taxon>Eukaryota</taxon>
        <taxon>Viridiplantae</taxon>
        <taxon>Streptophyta</taxon>
        <taxon>Embryophyta</taxon>
        <taxon>Tracheophyta</taxon>
        <taxon>Spermatophyta</taxon>
        <taxon>Magnoliopsida</taxon>
        <taxon>eudicotyledons</taxon>
        <taxon>Gunneridae</taxon>
        <taxon>Pentapetalae</taxon>
        <taxon>rosids</taxon>
        <taxon>fabids</taxon>
        <taxon>Fabales</taxon>
        <taxon>Fabaceae</taxon>
        <taxon>Papilionoideae</taxon>
        <taxon>50 kb inversion clade</taxon>
        <taxon>NPAAA clade</taxon>
        <taxon>indigoferoid/millettioid clade</taxon>
        <taxon>Phaseoleae</taxon>
        <taxon>Psophocarpus</taxon>
    </lineage>
</organism>
<dbReference type="SMART" id="SM00174">
    <property type="entry name" value="RHO"/>
    <property type="match status" value="1"/>
</dbReference>
<dbReference type="GO" id="GO:0007005">
    <property type="term" value="P:mitochondrion organization"/>
    <property type="evidence" value="ECO:0007669"/>
    <property type="project" value="InterPro"/>
</dbReference>
<dbReference type="PROSITE" id="PS50222">
    <property type="entry name" value="EF_HAND_2"/>
    <property type="match status" value="1"/>
</dbReference>
<evidence type="ECO:0000313" key="18">
    <source>
        <dbReference type="EMBL" id="KAK7393539.1"/>
    </source>
</evidence>
<dbReference type="PROSITE" id="PS00018">
    <property type="entry name" value="EF_HAND_1"/>
    <property type="match status" value="1"/>
</dbReference>
<evidence type="ECO:0000259" key="17">
    <source>
        <dbReference type="PROSITE" id="PS51423"/>
    </source>
</evidence>
<evidence type="ECO:0000256" key="9">
    <source>
        <dbReference type="ARBA" id="ARBA00022837"/>
    </source>
</evidence>
<evidence type="ECO:0000256" key="4">
    <source>
        <dbReference type="ARBA" id="ARBA00022723"/>
    </source>
</evidence>
<dbReference type="GO" id="GO:0003924">
    <property type="term" value="F:GTPase activity"/>
    <property type="evidence" value="ECO:0007669"/>
    <property type="project" value="InterPro"/>
</dbReference>
<accession>A0AAN9SDT1</accession>
<evidence type="ECO:0000313" key="19">
    <source>
        <dbReference type="Proteomes" id="UP001386955"/>
    </source>
</evidence>
<gene>
    <name evidence="18" type="ORF">VNO78_22097</name>
</gene>
<keyword evidence="12 14" id="KW-0342">GTP-binding</keyword>
<dbReference type="Proteomes" id="UP001386955">
    <property type="component" value="Unassembled WGS sequence"/>
</dbReference>
<dbReference type="InterPro" id="IPR020860">
    <property type="entry name" value="MIRO_dom"/>
</dbReference>
<dbReference type="GO" id="GO:0005525">
    <property type="term" value="F:GTP binding"/>
    <property type="evidence" value="ECO:0007669"/>
    <property type="project" value="UniProtKB-KW"/>
</dbReference>
<protein>
    <recommendedName>
        <fullName evidence="14">Mitochondrial Rho GTPase</fullName>
        <ecNumber evidence="14">3.6.5.-</ecNumber>
    </recommendedName>
</protein>
<dbReference type="InterPro" id="IPR011992">
    <property type="entry name" value="EF-hand-dom_pair"/>
</dbReference>
<comment type="subcellular location">
    <subcellularLocation>
        <location evidence="1 14">Mitochondrion outer membrane</location>
        <topology evidence="1 14">Single-pass type IV membrane protein</topology>
    </subcellularLocation>
</comment>
<dbReference type="Gene3D" id="3.40.50.300">
    <property type="entry name" value="P-loop containing nucleotide triphosphate hydrolases"/>
    <property type="match status" value="2"/>
</dbReference>
<dbReference type="EMBL" id="JAYMYS010000005">
    <property type="protein sequence ID" value="KAK7393539.1"/>
    <property type="molecule type" value="Genomic_DNA"/>
</dbReference>
<dbReference type="FunFam" id="1.10.238.10:FF:000011">
    <property type="entry name" value="Mitochondrial Rho GTPase"/>
    <property type="match status" value="1"/>
</dbReference>
<evidence type="ECO:0000256" key="6">
    <source>
        <dbReference type="ARBA" id="ARBA00022741"/>
    </source>
</evidence>
<feature type="transmembrane region" description="Helical" evidence="15">
    <location>
        <begin position="654"/>
        <end position="675"/>
    </location>
</feature>
<evidence type="ECO:0000256" key="11">
    <source>
        <dbReference type="ARBA" id="ARBA00023128"/>
    </source>
</evidence>
<evidence type="ECO:0000256" key="5">
    <source>
        <dbReference type="ARBA" id="ARBA00022737"/>
    </source>
</evidence>
<reference evidence="18 19" key="1">
    <citation type="submission" date="2024-01" db="EMBL/GenBank/DDBJ databases">
        <title>The genomes of 5 underutilized Papilionoideae crops provide insights into root nodulation and disease resistanc.</title>
        <authorList>
            <person name="Jiang F."/>
        </authorList>
    </citation>
    <scope>NUCLEOTIDE SEQUENCE [LARGE SCALE GENOMIC DNA]</scope>
    <source>
        <strain evidence="18">DUOXIRENSHENG_FW03</strain>
        <tissue evidence="18">Leaves</tissue>
    </source>
</reference>
<keyword evidence="3 15" id="KW-0812">Transmembrane</keyword>
<dbReference type="SMART" id="SM00173">
    <property type="entry name" value="RAS"/>
    <property type="match status" value="1"/>
</dbReference>
<dbReference type="CDD" id="cd01892">
    <property type="entry name" value="Miro2"/>
    <property type="match status" value="1"/>
</dbReference>
<evidence type="ECO:0000256" key="10">
    <source>
        <dbReference type="ARBA" id="ARBA00022989"/>
    </source>
</evidence>
<dbReference type="Pfam" id="PF00071">
    <property type="entry name" value="Ras"/>
    <property type="match status" value="2"/>
</dbReference>
<comment type="caution">
    <text evidence="18">The sequence shown here is derived from an EMBL/GenBank/DDBJ whole genome shotgun (WGS) entry which is preliminary data.</text>
</comment>
<keyword evidence="7 14" id="KW-1000">Mitochondrion outer membrane</keyword>
<dbReference type="Pfam" id="PF08356">
    <property type="entry name" value="EF_assoc_2"/>
    <property type="match status" value="1"/>
</dbReference>
<keyword evidence="13 14" id="KW-0472">Membrane</keyword>
<keyword evidence="9 14" id="KW-0106">Calcium</keyword>
<evidence type="ECO:0000256" key="8">
    <source>
        <dbReference type="ARBA" id="ARBA00022801"/>
    </source>
</evidence>
<keyword evidence="11 14" id="KW-0496">Mitochondrion</keyword>
<dbReference type="InterPro" id="IPR052266">
    <property type="entry name" value="Miro-EF-hand_domain"/>
</dbReference>
<dbReference type="PROSITE" id="PS51423">
    <property type="entry name" value="MIRO"/>
    <property type="match status" value="2"/>
</dbReference>
<evidence type="ECO:0000256" key="3">
    <source>
        <dbReference type="ARBA" id="ARBA00022692"/>
    </source>
</evidence>
<evidence type="ECO:0000256" key="14">
    <source>
        <dbReference type="PIRNR" id="PIRNR037488"/>
    </source>
</evidence>
<name>A0AAN9SDT1_PSOTE</name>
<keyword evidence="8 14" id="KW-0378">Hydrolase</keyword>
<evidence type="ECO:0000256" key="7">
    <source>
        <dbReference type="ARBA" id="ARBA00022787"/>
    </source>
</evidence>
<dbReference type="PRINTS" id="PR00449">
    <property type="entry name" value="RASTRNSFRMNG"/>
</dbReference>
<dbReference type="Gene3D" id="1.10.238.10">
    <property type="entry name" value="EF-hand"/>
    <property type="match status" value="2"/>
</dbReference>
<keyword evidence="5" id="KW-0677">Repeat</keyword>
<evidence type="ECO:0000256" key="1">
    <source>
        <dbReference type="ARBA" id="ARBA00004200"/>
    </source>
</evidence>
<dbReference type="EC" id="3.6.5.-" evidence="14"/>
<dbReference type="InterPro" id="IPR013566">
    <property type="entry name" value="EF_hand_assoc_1"/>
</dbReference>
<feature type="domain" description="Miro" evidence="17">
    <location>
        <begin position="54"/>
        <end position="221"/>
    </location>
</feature>
<keyword evidence="6 14" id="KW-0547">Nucleotide-binding</keyword>
<dbReference type="Pfam" id="PF08355">
    <property type="entry name" value="EF_assoc_1"/>
    <property type="match status" value="1"/>
</dbReference>
<feature type="domain" description="Miro" evidence="17">
    <location>
        <begin position="465"/>
        <end position="634"/>
    </location>
</feature>